<feature type="domain" description="Aminoacyl-tRNA synthetase class Ia" evidence="10">
    <location>
        <begin position="28"/>
        <end position="112"/>
    </location>
</feature>
<dbReference type="Pfam" id="PF00133">
    <property type="entry name" value="tRNA-synt_1"/>
    <property type="match status" value="1"/>
</dbReference>
<dbReference type="AlphaFoldDB" id="A0AAV4J6I5"/>
<keyword evidence="3 9" id="KW-0436">Ligase</keyword>
<keyword evidence="13" id="KW-1185">Reference proteome</keyword>
<protein>
    <recommendedName>
        <fullName evidence="2">leucine--tRNA ligase</fullName>
        <ecNumber evidence="2">6.1.1.4</ecNumber>
    </recommendedName>
    <alternativeName>
        <fullName evidence="8">Leucyl-tRNA synthetase</fullName>
    </alternativeName>
</protein>
<keyword evidence="7 9" id="KW-0030">Aminoacyl-tRNA synthetase</keyword>
<sequence>MEQGQAVSDEEMSYADKLRELLEIEASMQDRWEQEKTFELDAPLPGSEEEKKEKYMTNFPFPYMNGRAHLGHTFTFSKCEFSAGFQRMLGKRCTFPFAMHCTGMPIKACADKLKREMEEFGYPPRFPVQTQKPGGGLYQWQIMASMGLTDQEIKPFAEASHWLTYFPQAWITDMKRMGVKIDWRRNYISTEANPYFDSFVQWLFIRMEERKRVKFDKMYTIFSPKENQPCMDHDRSSGEEVGLQEFTLIKLKVQSPYPPKLAPFSNRRVYLVASSRRPETLPGQTNCWVGPGMSYVAIETRTGEVFVCTERAARNMSYQDITASQGLKTMAEFSGQDILGLALEAPLSRHKTIYSLPFDSIHPEQGTGILPSVPADNPEDLKALKHLQVNQSLLEQYGLSRKMLISLDQETVVNGSSGLLAERKTLREQMIKKGEALVYMEPERRVMSRSGNECVVAWCKQWYLDYGAPDWRALSKRCLSKMHLFFDQVRVDFEKTMDELNEHACSRTDGLGSRMPWDRNCLIENMSDSNINMAYYTVCPLIQGYAWDGTKPGPANIRPDQLTPEVWDYVLLRNKPYPSECGIPRATLDQLRREFNYWYPVDDRMSGKDLIPNNLTYYIYGHTAMWPDDESKWPKAIRANGHLLLNSQKMSKSTGNFCTMKEAIERFSADGMRLTLAGAGDGIENANFVEKEAEANMLRLHSFLTWVRHTLQHKSSLRRGDYTFWDRVLARSGSES</sequence>
<dbReference type="SUPFAM" id="SSF52374">
    <property type="entry name" value="Nucleotidylyl transferase"/>
    <property type="match status" value="1"/>
</dbReference>
<dbReference type="InterPro" id="IPR015413">
    <property type="entry name" value="Methionyl/Leucyl_tRNA_Synth"/>
</dbReference>
<dbReference type="PANTHER" id="PTHR45794:SF1">
    <property type="entry name" value="LEUCINE--TRNA LIGASE, CYTOPLASMIC"/>
    <property type="match status" value="1"/>
</dbReference>
<evidence type="ECO:0000259" key="11">
    <source>
        <dbReference type="Pfam" id="PF09334"/>
    </source>
</evidence>
<dbReference type="GO" id="GO:0004823">
    <property type="term" value="F:leucine-tRNA ligase activity"/>
    <property type="evidence" value="ECO:0007669"/>
    <property type="project" value="UniProtKB-EC"/>
</dbReference>
<feature type="domain" description="Methionyl/Leucyl tRNA synthetase" evidence="11">
    <location>
        <begin position="592"/>
        <end position="693"/>
    </location>
</feature>
<gene>
    <name evidence="12" type="ORF">ElyMa_004982500</name>
</gene>
<dbReference type="InterPro" id="IPR004493">
    <property type="entry name" value="Leu-tRNA-synth_Ia_arc/euk"/>
</dbReference>
<dbReference type="Gene3D" id="3.90.740.10">
    <property type="entry name" value="Valyl/Leucyl/Isoleucyl-tRNA synthetase, editing domain"/>
    <property type="match status" value="1"/>
</dbReference>
<dbReference type="GO" id="GO:0002161">
    <property type="term" value="F:aminoacyl-tRNA deacylase activity"/>
    <property type="evidence" value="ECO:0007669"/>
    <property type="project" value="InterPro"/>
</dbReference>
<dbReference type="InterPro" id="IPR009008">
    <property type="entry name" value="Val/Leu/Ile-tRNA-synth_edit"/>
</dbReference>
<evidence type="ECO:0000256" key="8">
    <source>
        <dbReference type="ARBA" id="ARBA00030520"/>
    </source>
</evidence>
<accession>A0AAV4J6I5</accession>
<proteinExistence type="inferred from homology"/>
<evidence type="ECO:0000259" key="10">
    <source>
        <dbReference type="Pfam" id="PF00133"/>
    </source>
</evidence>
<dbReference type="FunFam" id="3.40.50.620:FF:000426">
    <property type="entry name" value="Leucyl-tRNA synthetase a"/>
    <property type="match status" value="1"/>
</dbReference>
<evidence type="ECO:0000313" key="13">
    <source>
        <dbReference type="Proteomes" id="UP000762676"/>
    </source>
</evidence>
<evidence type="ECO:0000256" key="1">
    <source>
        <dbReference type="ARBA" id="ARBA00005594"/>
    </source>
</evidence>
<evidence type="ECO:0000313" key="12">
    <source>
        <dbReference type="EMBL" id="GFS17465.1"/>
    </source>
</evidence>
<evidence type="ECO:0000256" key="7">
    <source>
        <dbReference type="ARBA" id="ARBA00023146"/>
    </source>
</evidence>
<comment type="caution">
    <text evidence="12">The sequence shown here is derived from an EMBL/GenBank/DDBJ whole genome shotgun (WGS) entry which is preliminary data.</text>
</comment>
<evidence type="ECO:0000256" key="2">
    <source>
        <dbReference type="ARBA" id="ARBA00013164"/>
    </source>
</evidence>
<evidence type="ECO:0000256" key="3">
    <source>
        <dbReference type="ARBA" id="ARBA00022598"/>
    </source>
</evidence>
<evidence type="ECO:0000256" key="9">
    <source>
        <dbReference type="RuleBase" id="RU363039"/>
    </source>
</evidence>
<name>A0AAV4J6I5_9GAST</name>
<dbReference type="Pfam" id="PF09334">
    <property type="entry name" value="tRNA-synt_1g"/>
    <property type="match status" value="1"/>
</dbReference>
<dbReference type="GO" id="GO:0005524">
    <property type="term" value="F:ATP binding"/>
    <property type="evidence" value="ECO:0007669"/>
    <property type="project" value="UniProtKB-KW"/>
</dbReference>
<evidence type="ECO:0000256" key="4">
    <source>
        <dbReference type="ARBA" id="ARBA00022741"/>
    </source>
</evidence>
<reference evidence="12 13" key="1">
    <citation type="journal article" date="2021" name="Elife">
        <title>Chloroplast acquisition without the gene transfer in kleptoplastic sea slugs, Plakobranchus ocellatus.</title>
        <authorList>
            <person name="Maeda T."/>
            <person name="Takahashi S."/>
            <person name="Yoshida T."/>
            <person name="Shimamura S."/>
            <person name="Takaki Y."/>
            <person name="Nagai Y."/>
            <person name="Toyoda A."/>
            <person name="Suzuki Y."/>
            <person name="Arimoto A."/>
            <person name="Ishii H."/>
            <person name="Satoh N."/>
            <person name="Nishiyama T."/>
            <person name="Hasebe M."/>
            <person name="Maruyama T."/>
            <person name="Minagawa J."/>
            <person name="Obokata J."/>
            <person name="Shigenobu S."/>
        </authorList>
    </citation>
    <scope>NUCLEOTIDE SEQUENCE [LARGE SCALE GENOMIC DNA]</scope>
</reference>
<organism evidence="12 13">
    <name type="scientific">Elysia marginata</name>
    <dbReference type="NCBI Taxonomy" id="1093978"/>
    <lineage>
        <taxon>Eukaryota</taxon>
        <taxon>Metazoa</taxon>
        <taxon>Spiralia</taxon>
        <taxon>Lophotrochozoa</taxon>
        <taxon>Mollusca</taxon>
        <taxon>Gastropoda</taxon>
        <taxon>Heterobranchia</taxon>
        <taxon>Euthyneura</taxon>
        <taxon>Panpulmonata</taxon>
        <taxon>Sacoglossa</taxon>
        <taxon>Placobranchoidea</taxon>
        <taxon>Plakobranchidae</taxon>
        <taxon>Elysia</taxon>
    </lineage>
</organism>
<dbReference type="SUPFAM" id="SSF50677">
    <property type="entry name" value="ValRS/IleRS/LeuRS editing domain"/>
    <property type="match status" value="1"/>
</dbReference>
<dbReference type="Proteomes" id="UP000762676">
    <property type="component" value="Unassembled WGS sequence"/>
</dbReference>
<dbReference type="GO" id="GO:0006429">
    <property type="term" value="P:leucyl-tRNA aminoacylation"/>
    <property type="evidence" value="ECO:0007669"/>
    <property type="project" value="InterPro"/>
</dbReference>
<dbReference type="PANTHER" id="PTHR45794">
    <property type="entry name" value="LEUCYL-TRNA SYNTHETASE"/>
    <property type="match status" value="1"/>
</dbReference>
<keyword evidence="4 9" id="KW-0547">Nucleotide-binding</keyword>
<comment type="similarity">
    <text evidence="1 9">Belongs to the class-I aminoacyl-tRNA synthetase family.</text>
</comment>
<evidence type="ECO:0000256" key="6">
    <source>
        <dbReference type="ARBA" id="ARBA00022917"/>
    </source>
</evidence>
<dbReference type="EMBL" id="BMAT01009971">
    <property type="protein sequence ID" value="GFS17465.1"/>
    <property type="molecule type" value="Genomic_DNA"/>
</dbReference>
<dbReference type="InterPro" id="IPR014729">
    <property type="entry name" value="Rossmann-like_a/b/a_fold"/>
</dbReference>
<dbReference type="EC" id="6.1.1.4" evidence="2"/>
<dbReference type="InterPro" id="IPR002300">
    <property type="entry name" value="aa-tRNA-synth_Ia"/>
</dbReference>
<keyword evidence="5 9" id="KW-0067">ATP-binding</keyword>
<evidence type="ECO:0000256" key="5">
    <source>
        <dbReference type="ARBA" id="ARBA00022840"/>
    </source>
</evidence>
<dbReference type="Gene3D" id="3.40.50.620">
    <property type="entry name" value="HUPs"/>
    <property type="match status" value="2"/>
</dbReference>
<keyword evidence="6 9" id="KW-0648">Protein biosynthesis</keyword>